<gene>
    <name evidence="4" type="ORF">HUG12_15170</name>
</gene>
<evidence type="ECO:0000313" key="4">
    <source>
        <dbReference type="EMBL" id="QLG63000.1"/>
    </source>
</evidence>
<organism evidence="4 5">
    <name type="scientific">Halorarum salinum</name>
    <dbReference type="NCBI Taxonomy" id="2743089"/>
    <lineage>
        <taxon>Archaea</taxon>
        <taxon>Methanobacteriati</taxon>
        <taxon>Methanobacteriota</taxon>
        <taxon>Stenosarchaea group</taxon>
        <taxon>Halobacteria</taxon>
        <taxon>Halobacteriales</taxon>
        <taxon>Haloferacaceae</taxon>
        <taxon>Halorarum</taxon>
    </lineage>
</organism>
<dbReference type="GeneID" id="56038827"/>
<name>A0A7D5QD46_9EURY</name>
<dbReference type="AlphaFoldDB" id="A0A7D5QD46"/>
<dbReference type="EMBL" id="CP058579">
    <property type="protein sequence ID" value="QLG63000.1"/>
    <property type="molecule type" value="Genomic_DNA"/>
</dbReference>
<accession>A0A7D5QD46</accession>
<keyword evidence="5" id="KW-1185">Reference proteome</keyword>
<evidence type="ECO:0000256" key="1">
    <source>
        <dbReference type="SAM" id="Coils"/>
    </source>
</evidence>
<evidence type="ECO:0000259" key="3">
    <source>
        <dbReference type="Pfam" id="PF23991"/>
    </source>
</evidence>
<feature type="region of interest" description="Disordered" evidence="2">
    <location>
        <begin position="1"/>
        <end position="32"/>
    </location>
</feature>
<dbReference type="Proteomes" id="UP000509626">
    <property type="component" value="Chromosome"/>
</dbReference>
<proteinExistence type="predicted"/>
<sequence length="191" mass="19299">MSEPTEGETNRSRNATDPGRRARGGTGGNVDPAALAARLSAVERALADDGCTPTAGGAHASVGGSDAADLDRRLSAVEDSLADLEDRLADLEGATEALRGYVGGVRAVDRDVERRADAALAAVDRLEADAAPGVPTGSEGNSDAAPGLESESESEAHHGSELRSGAAPERDSDSADQSAPDGVASRLRDAL</sequence>
<evidence type="ECO:0000313" key="5">
    <source>
        <dbReference type="Proteomes" id="UP000509626"/>
    </source>
</evidence>
<feature type="region of interest" description="Disordered" evidence="2">
    <location>
        <begin position="125"/>
        <end position="191"/>
    </location>
</feature>
<dbReference type="RefSeq" id="WP_179269585.1">
    <property type="nucleotide sequence ID" value="NZ_CP058579.1"/>
</dbReference>
<dbReference type="KEGG" id="halu:HUG12_15170"/>
<protein>
    <recommendedName>
        <fullName evidence="3">DUF7310 domain-containing protein</fullName>
    </recommendedName>
</protein>
<reference evidence="4 5" key="1">
    <citation type="submission" date="2020-06" db="EMBL/GenBank/DDBJ databases">
        <title>NJ-3-1, isolated from saline soil.</title>
        <authorList>
            <person name="Cui H.L."/>
            <person name="Shi X."/>
        </authorList>
    </citation>
    <scope>NUCLEOTIDE SEQUENCE [LARGE SCALE GENOMIC DNA]</scope>
    <source>
        <strain evidence="4 5">NJ-3-1</strain>
    </source>
</reference>
<evidence type="ECO:0000256" key="2">
    <source>
        <dbReference type="SAM" id="MobiDB-lite"/>
    </source>
</evidence>
<feature type="domain" description="DUF7310" evidence="3">
    <location>
        <begin position="35"/>
        <end position="125"/>
    </location>
</feature>
<dbReference type="Pfam" id="PF23991">
    <property type="entry name" value="DUF7310"/>
    <property type="match status" value="1"/>
</dbReference>
<dbReference type="InterPro" id="IPR055734">
    <property type="entry name" value="DUF7310"/>
</dbReference>
<keyword evidence="1" id="KW-0175">Coiled coil</keyword>
<feature type="coiled-coil region" evidence="1">
    <location>
        <begin position="67"/>
        <end position="94"/>
    </location>
</feature>